<dbReference type="RefSeq" id="WP_047873162.1">
    <property type="nucleotide sequence ID" value="NZ_BMYC01000001.1"/>
</dbReference>
<dbReference type="Proteomes" id="UP000036426">
    <property type="component" value="Unassembled WGS sequence"/>
</dbReference>
<evidence type="ECO:0000313" key="2">
    <source>
        <dbReference type="EMBL" id="KLV01710.1"/>
    </source>
</evidence>
<feature type="chain" id="PRO_5005251978" description="Outer membrane protein assembly factor BamC" evidence="1">
    <location>
        <begin position="22"/>
        <end position="297"/>
    </location>
</feature>
<feature type="signal peptide" evidence="1">
    <location>
        <begin position="1"/>
        <end position="21"/>
    </location>
</feature>
<evidence type="ECO:0000256" key="1">
    <source>
        <dbReference type="SAM" id="SignalP"/>
    </source>
</evidence>
<comment type="caution">
    <text evidence="2">The sequence shown here is derived from an EMBL/GenBank/DDBJ whole genome shotgun (WGS) entry which is preliminary data.</text>
</comment>
<dbReference type="PROSITE" id="PS51257">
    <property type="entry name" value="PROKAR_LIPOPROTEIN"/>
    <property type="match status" value="1"/>
</dbReference>
<organism evidence="2 3">
    <name type="scientific">Photobacterium aphoticum</name>
    <dbReference type="NCBI Taxonomy" id="754436"/>
    <lineage>
        <taxon>Bacteria</taxon>
        <taxon>Pseudomonadati</taxon>
        <taxon>Pseudomonadota</taxon>
        <taxon>Gammaproteobacteria</taxon>
        <taxon>Vibrionales</taxon>
        <taxon>Vibrionaceae</taxon>
        <taxon>Photobacterium</taxon>
    </lineage>
</organism>
<accession>A0A0J1GPP3</accession>
<dbReference type="EMBL" id="LDOV01000010">
    <property type="protein sequence ID" value="KLV01710.1"/>
    <property type="molecule type" value="Genomic_DNA"/>
</dbReference>
<evidence type="ECO:0000313" key="3">
    <source>
        <dbReference type="Proteomes" id="UP000036426"/>
    </source>
</evidence>
<dbReference type="OrthoDB" id="5829293at2"/>
<dbReference type="AlphaFoldDB" id="A0A0J1GPP3"/>
<keyword evidence="3" id="KW-1185">Reference proteome</keyword>
<reference evidence="2 3" key="1">
    <citation type="submission" date="2015-05" db="EMBL/GenBank/DDBJ databases">
        <title>Photobacterium galathea sp. nov.</title>
        <authorList>
            <person name="Machado H."/>
            <person name="Gram L."/>
        </authorList>
    </citation>
    <scope>NUCLEOTIDE SEQUENCE [LARGE SCALE GENOMIC DNA]</scope>
    <source>
        <strain evidence="2 3">DSM 25995</strain>
    </source>
</reference>
<dbReference type="PATRIC" id="fig|754436.4.peg.963"/>
<proteinExistence type="predicted"/>
<keyword evidence="1" id="KW-0732">Signal</keyword>
<name>A0A0J1GPP3_9GAMM</name>
<evidence type="ECO:0008006" key="4">
    <source>
        <dbReference type="Google" id="ProtNLM"/>
    </source>
</evidence>
<protein>
    <recommendedName>
        <fullName evidence="4">Outer membrane protein assembly factor BamC</fullName>
    </recommendedName>
</protein>
<gene>
    <name evidence="2" type="ORF">ABT58_04520</name>
</gene>
<sequence length="297" mass="33059">MSFVRYFTGLCLLGMVSAACAESYLTIDGFGETEQQAAKDAKQQLALSLYSNIEVEEETRQVNKDGKVISEYEMRSVIRSLPIDVPHLEMVSVNCETSTCHYQFRVNKTRWIASLKQDVAEHHDIISDYLPLSGKQWRDVKRLGNIRSDLISSEQALIILSSLGADEIALPQDKQSRLIRHVARYENGVQISYRASNDRFAAQMKAALTESSLASAHGDITVYLKGNEQKGKRGKQFVAKQTLILQIFEASNPGVVVAQKQLSAIGTSPTSTDSALELARQQIIKKVQTQSIYSLLD</sequence>